<accession>A0ABU5CKN5</accession>
<dbReference type="RefSeq" id="WP_320385115.1">
    <property type="nucleotide sequence ID" value="NZ_JAROCA020000003.1"/>
</dbReference>
<protein>
    <submittedName>
        <fullName evidence="2">Uncharacterized protein</fullName>
    </submittedName>
</protein>
<keyword evidence="1" id="KW-0472">Membrane</keyword>
<evidence type="ECO:0000313" key="2">
    <source>
        <dbReference type="EMBL" id="MDY0406927.1"/>
    </source>
</evidence>
<evidence type="ECO:0000313" key="3">
    <source>
        <dbReference type="Proteomes" id="UP001228376"/>
    </source>
</evidence>
<organism evidence="2 3">
    <name type="scientific">Tigheibacillus jepli</name>
    <dbReference type="NCBI Taxonomy" id="3035914"/>
    <lineage>
        <taxon>Bacteria</taxon>
        <taxon>Bacillati</taxon>
        <taxon>Bacillota</taxon>
        <taxon>Bacilli</taxon>
        <taxon>Bacillales</taxon>
        <taxon>Bacillaceae</taxon>
        <taxon>Tigheibacillus</taxon>
    </lineage>
</organism>
<sequence>MKLHYQLNAAFTALLLVILTVAGFVIYSLLLNLLVQNEQQQLEQKGNPCQRAKRTIPVV</sequence>
<feature type="transmembrane region" description="Helical" evidence="1">
    <location>
        <begin position="12"/>
        <end position="35"/>
    </location>
</feature>
<keyword evidence="1" id="KW-1133">Transmembrane helix</keyword>
<name>A0ABU5CKN5_9BACI</name>
<keyword evidence="1" id="KW-0812">Transmembrane</keyword>
<dbReference type="EMBL" id="JAROCA020000003">
    <property type="protein sequence ID" value="MDY0406927.1"/>
    <property type="molecule type" value="Genomic_DNA"/>
</dbReference>
<evidence type="ECO:0000256" key="1">
    <source>
        <dbReference type="SAM" id="Phobius"/>
    </source>
</evidence>
<comment type="caution">
    <text evidence="2">The sequence shown here is derived from an EMBL/GenBank/DDBJ whole genome shotgun (WGS) entry which is preliminary data.</text>
</comment>
<reference evidence="2 3" key="1">
    <citation type="submission" date="2023-10" db="EMBL/GenBank/DDBJ databases">
        <title>179-bfca-hs.</title>
        <authorList>
            <person name="Miliotis G."/>
            <person name="Sengupta P."/>
            <person name="Hameed A."/>
            <person name="Chuvochina M."/>
            <person name="Mcdonagh F."/>
            <person name="Simpson A.C."/>
            <person name="Singh N.K."/>
            <person name="Rekha P.D."/>
            <person name="Raman K."/>
            <person name="Hugenholtz P."/>
            <person name="Venkateswaran K."/>
        </authorList>
    </citation>
    <scope>NUCLEOTIDE SEQUENCE [LARGE SCALE GENOMIC DNA]</scope>
    <source>
        <strain evidence="2 3">179-BFC-A-HS</strain>
    </source>
</reference>
<keyword evidence="3" id="KW-1185">Reference proteome</keyword>
<dbReference type="Proteomes" id="UP001228376">
    <property type="component" value="Unassembled WGS sequence"/>
</dbReference>
<proteinExistence type="predicted"/>
<gene>
    <name evidence="2" type="ORF">P5G51_017690</name>
</gene>